<proteinExistence type="inferred from homology"/>
<dbReference type="InterPro" id="IPR010301">
    <property type="entry name" value="RRP1"/>
</dbReference>
<keyword evidence="4" id="KW-0539">Nucleus</keyword>
<evidence type="ECO:0000256" key="3">
    <source>
        <dbReference type="ARBA" id="ARBA00022552"/>
    </source>
</evidence>
<evidence type="ECO:0000256" key="4">
    <source>
        <dbReference type="ARBA" id="ARBA00023242"/>
    </source>
</evidence>
<gene>
    <name evidence="6" type="ORF">AFUS01_LOCUS45703</name>
</gene>
<feature type="region of interest" description="Disordered" evidence="5">
    <location>
        <begin position="380"/>
        <end position="423"/>
    </location>
</feature>
<evidence type="ECO:0000256" key="1">
    <source>
        <dbReference type="ARBA" id="ARBA00004123"/>
    </source>
</evidence>
<feature type="compositionally biased region" description="Acidic residues" evidence="5">
    <location>
        <begin position="459"/>
        <end position="469"/>
    </location>
</feature>
<comment type="caution">
    <text evidence="6">The sequence shown here is derived from an EMBL/GenBank/DDBJ whole genome shotgun (WGS) entry which is preliminary data.</text>
</comment>
<feature type="region of interest" description="Disordered" evidence="5">
    <location>
        <begin position="261"/>
        <end position="295"/>
    </location>
</feature>
<reference evidence="6" key="1">
    <citation type="submission" date="2021-06" db="EMBL/GenBank/DDBJ databases">
        <authorList>
            <person name="Hodson N. C."/>
            <person name="Mongue J. A."/>
            <person name="Jaron S. K."/>
        </authorList>
    </citation>
    <scope>NUCLEOTIDE SEQUENCE</scope>
</reference>
<feature type="region of interest" description="Disordered" evidence="5">
    <location>
        <begin position="574"/>
        <end position="624"/>
    </location>
</feature>
<comment type="subcellular location">
    <subcellularLocation>
        <location evidence="1">Nucleus</location>
    </subcellularLocation>
</comment>
<keyword evidence="7" id="KW-1185">Reference proteome</keyword>
<feature type="compositionally biased region" description="Low complexity" evidence="5">
    <location>
        <begin position="404"/>
        <end position="422"/>
    </location>
</feature>
<feature type="compositionally biased region" description="Polar residues" evidence="5">
    <location>
        <begin position="606"/>
        <end position="619"/>
    </location>
</feature>
<dbReference type="GO" id="GO:0006364">
    <property type="term" value="P:rRNA processing"/>
    <property type="evidence" value="ECO:0007669"/>
    <property type="project" value="UniProtKB-KW"/>
</dbReference>
<keyword evidence="3" id="KW-0698">rRNA processing</keyword>
<feature type="compositionally biased region" description="Low complexity" evidence="5">
    <location>
        <begin position="505"/>
        <end position="524"/>
    </location>
</feature>
<feature type="compositionally biased region" description="Acidic residues" evidence="5">
    <location>
        <begin position="261"/>
        <end position="281"/>
    </location>
</feature>
<organism evidence="6 7">
    <name type="scientific">Allacma fusca</name>
    <dbReference type="NCBI Taxonomy" id="39272"/>
    <lineage>
        <taxon>Eukaryota</taxon>
        <taxon>Metazoa</taxon>
        <taxon>Ecdysozoa</taxon>
        <taxon>Arthropoda</taxon>
        <taxon>Hexapoda</taxon>
        <taxon>Collembola</taxon>
        <taxon>Symphypleona</taxon>
        <taxon>Sminthuridae</taxon>
        <taxon>Allacma</taxon>
    </lineage>
</organism>
<protein>
    <submittedName>
        <fullName evidence="6">Uncharacterized protein</fullName>
    </submittedName>
</protein>
<comment type="similarity">
    <text evidence="2">Belongs to the RRP1 family.</text>
</comment>
<evidence type="ECO:0000313" key="7">
    <source>
        <dbReference type="Proteomes" id="UP000708208"/>
    </source>
</evidence>
<sequence length="693" mass="77826">MEGMTASELAMIKKLAGNDALVRKKTTKKLKIWLTAISSKVPNSPDCRVLVENNFLRVWKALFYCMWMADKPLPQEQLAEQISDLVAIFSSKPIVFHLFVEWFFRTMAREWPYIDRFRMDKFMMLIRRFLRKTLSIIANQGWKLEVLDGLLRTITVHIFNRHPEVKSTRSKARDPVLEISPVGLQLHFIDIFLEELAKVQVNGGGIKSQKIMKILTPFIHELCYNDDDRILKEIHERIFCHLMRQSDAGIDYAEGVVDENYDESEEESVNGEANGDVEEDEVPLHDGPLDPRAGATDVILPQLRVEYAELSNKLIEAGGNKSVRMKNRKMTYNLARQFKSLSAGDYPLALDVGEDPEPAIKRKDVEKAAKRLLEFDELNSTADKGGKGRKPKKVRQKLAKQQQDLDNSLNSDNNGSESDSNSFYLKDDELLDHVGDNYMSYLEELHQKEEQANGNGDADATDSDLDEENGPSGGLNKSFSFPDSDDSSDDIPATPKKKKQTQEAALKPLKSPVSKPSPVKSPNSAKKKRRASIGTLGSINESPVASNNNNGDLKSDLNVTPKSGKKRYETVIEVEAEEESSSVEQEQYVLLGSGNNKRKKRKANDITINSAPKTPSTPASAKRKRVSFVLARNLQHEHSDYQQSINRSPAIPFDSEKQPRTCGLLKSPATSTASPSLFQNGLQSTPRRKSVMF</sequence>
<dbReference type="Proteomes" id="UP000708208">
    <property type="component" value="Unassembled WGS sequence"/>
</dbReference>
<evidence type="ECO:0000256" key="2">
    <source>
        <dbReference type="ARBA" id="ARBA00006374"/>
    </source>
</evidence>
<evidence type="ECO:0000313" key="6">
    <source>
        <dbReference type="EMBL" id="CAG7836463.1"/>
    </source>
</evidence>
<dbReference type="PANTHER" id="PTHR13026">
    <property type="entry name" value="NNP-1 PROTEIN NOVEL NUCLEAR PROTEIN 1 NOP52"/>
    <property type="match status" value="1"/>
</dbReference>
<accession>A0A8J2LJ70</accession>
<feature type="compositionally biased region" description="Polar residues" evidence="5">
    <location>
        <begin position="535"/>
        <end position="561"/>
    </location>
</feature>
<dbReference type="GO" id="GO:0005634">
    <property type="term" value="C:nucleus"/>
    <property type="evidence" value="ECO:0007669"/>
    <property type="project" value="UniProtKB-SubCell"/>
</dbReference>
<name>A0A8J2LJ70_9HEXA</name>
<dbReference type="PANTHER" id="PTHR13026:SF0">
    <property type="entry name" value="RIBOSOMAL RNA PROCESSING 1B"/>
    <property type="match status" value="1"/>
</dbReference>
<dbReference type="Pfam" id="PF05997">
    <property type="entry name" value="Nop52"/>
    <property type="match status" value="1"/>
</dbReference>
<dbReference type="OrthoDB" id="2019504at2759"/>
<feature type="compositionally biased region" description="Polar residues" evidence="5">
    <location>
        <begin position="668"/>
        <end position="685"/>
    </location>
</feature>
<dbReference type="AlphaFoldDB" id="A0A8J2LJ70"/>
<dbReference type="EMBL" id="CAJVCH010571039">
    <property type="protein sequence ID" value="CAG7836463.1"/>
    <property type="molecule type" value="Genomic_DNA"/>
</dbReference>
<feature type="region of interest" description="Disordered" evidence="5">
    <location>
        <begin position="639"/>
        <end position="693"/>
    </location>
</feature>
<feature type="region of interest" description="Disordered" evidence="5">
    <location>
        <begin position="450"/>
        <end position="562"/>
    </location>
</feature>
<dbReference type="GO" id="GO:0030688">
    <property type="term" value="C:preribosome, small subunit precursor"/>
    <property type="evidence" value="ECO:0007669"/>
    <property type="project" value="InterPro"/>
</dbReference>
<feature type="compositionally biased region" description="Basic residues" evidence="5">
    <location>
        <begin position="387"/>
        <end position="398"/>
    </location>
</feature>
<evidence type="ECO:0000256" key="5">
    <source>
        <dbReference type="SAM" id="MobiDB-lite"/>
    </source>
</evidence>